<organism evidence="2 3">
    <name type="scientific">Microbulbifer okhotskensis</name>
    <dbReference type="NCBI Taxonomy" id="2926617"/>
    <lineage>
        <taxon>Bacteria</taxon>
        <taxon>Pseudomonadati</taxon>
        <taxon>Pseudomonadota</taxon>
        <taxon>Gammaproteobacteria</taxon>
        <taxon>Cellvibrionales</taxon>
        <taxon>Microbulbiferaceae</taxon>
        <taxon>Microbulbifer</taxon>
    </lineage>
</organism>
<accession>A0A9X2ER39</accession>
<dbReference type="RefSeq" id="WP_252472785.1">
    <property type="nucleotide sequence ID" value="NZ_JALBWM010000207.1"/>
</dbReference>
<feature type="chain" id="PRO_5040888372" description="Lipoprotein" evidence="1">
    <location>
        <begin position="22"/>
        <end position="183"/>
    </location>
</feature>
<dbReference type="EMBL" id="JALBWM010000207">
    <property type="protein sequence ID" value="MCO1336827.1"/>
    <property type="molecule type" value="Genomic_DNA"/>
</dbReference>
<dbReference type="Proteomes" id="UP001139028">
    <property type="component" value="Unassembled WGS sequence"/>
</dbReference>
<evidence type="ECO:0008006" key="4">
    <source>
        <dbReference type="Google" id="ProtNLM"/>
    </source>
</evidence>
<comment type="caution">
    <text evidence="2">The sequence shown here is derived from an EMBL/GenBank/DDBJ whole genome shotgun (WGS) entry which is preliminary data.</text>
</comment>
<dbReference type="PROSITE" id="PS51257">
    <property type="entry name" value="PROKAR_LIPOPROTEIN"/>
    <property type="match status" value="1"/>
</dbReference>
<reference evidence="2" key="1">
    <citation type="journal article" date="2022" name="Arch. Microbiol.">
        <title>Microbulbifer okhotskensis sp. nov., isolated from a deep bottom sediment of the Okhotsk Sea.</title>
        <authorList>
            <person name="Romanenko L."/>
            <person name="Kurilenko V."/>
            <person name="Otstavnykh N."/>
            <person name="Velansky P."/>
            <person name="Isaeva M."/>
            <person name="Mikhailov V."/>
        </authorList>
    </citation>
    <scope>NUCLEOTIDE SEQUENCE</scope>
    <source>
        <strain evidence="2">OS29</strain>
    </source>
</reference>
<sequence length="183" mass="20624">MTKIALALAALLMFGCSSVTHFTQKTAGEVRQAVTIHNSEQDSATQYSGPRMQATTDGSDYNLYFYDLRATESTVGGPTQYQLKVDITYRENWRYYEIAELRGRQRLDTAPIKRSILNCVSARDCMYEEILDIALSEEQILTTIHNRDKLKLKLRAKSGHSSTIEVPLSYLMGFYAAIVNHAG</sequence>
<proteinExistence type="predicted"/>
<keyword evidence="1" id="KW-0732">Signal</keyword>
<evidence type="ECO:0000313" key="2">
    <source>
        <dbReference type="EMBL" id="MCO1336827.1"/>
    </source>
</evidence>
<dbReference type="AlphaFoldDB" id="A0A9X2ER39"/>
<protein>
    <recommendedName>
        <fullName evidence="4">Lipoprotein</fullName>
    </recommendedName>
</protein>
<name>A0A9X2ER39_9GAMM</name>
<evidence type="ECO:0000313" key="3">
    <source>
        <dbReference type="Proteomes" id="UP001139028"/>
    </source>
</evidence>
<keyword evidence="3" id="KW-1185">Reference proteome</keyword>
<evidence type="ECO:0000256" key="1">
    <source>
        <dbReference type="SAM" id="SignalP"/>
    </source>
</evidence>
<gene>
    <name evidence="2" type="ORF">MO867_21090</name>
</gene>
<feature type="signal peptide" evidence="1">
    <location>
        <begin position="1"/>
        <end position="21"/>
    </location>
</feature>